<feature type="non-terminal residue" evidence="2">
    <location>
        <position position="85"/>
    </location>
</feature>
<feature type="non-terminal residue" evidence="2">
    <location>
        <position position="1"/>
    </location>
</feature>
<name>A0A1A7XX65_9TELE</name>
<proteinExistence type="predicted"/>
<protein>
    <submittedName>
        <fullName evidence="2">TopBP1-interacting, checkpoint, and replication regulator</fullName>
    </submittedName>
</protein>
<organism evidence="2">
    <name type="scientific">Iconisemion striatum</name>
    <dbReference type="NCBI Taxonomy" id="60296"/>
    <lineage>
        <taxon>Eukaryota</taxon>
        <taxon>Metazoa</taxon>
        <taxon>Chordata</taxon>
        <taxon>Craniata</taxon>
        <taxon>Vertebrata</taxon>
        <taxon>Euteleostomi</taxon>
        <taxon>Actinopterygii</taxon>
        <taxon>Neopterygii</taxon>
        <taxon>Teleostei</taxon>
        <taxon>Neoteleostei</taxon>
        <taxon>Acanthomorphata</taxon>
        <taxon>Ovalentaria</taxon>
        <taxon>Atherinomorphae</taxon>
        <taxon>Cyprinodontiformes</taxon>
        <taxon>Nothobranchiidae</taxon>
        <taxon>Iconisemion</taxon>
    </lineage>
</organism>
<evidence type="ECO:0000256" key="1">
    <source>
        <dbReference type="SAM" id="MobiDB-lite"/>
    </source>
</evidence>
<feature type="region of interest" description="Disordered" evidence="1">
    <location>
        <begin position="32"/>
        <end position="85"/>
    </location>
</feature>
<gene>
    <name evidence="2" type="primary">TICRR</name>
</gene>
<feature type="compositionally biased region" description="Polar residues" evidence="1">
    <location>
        <begin position="32"/>
        <end position="74"/>
    </location>
</feature>
<dbReference type="EMBL" id="HADX01000128">
    <property type="protein sequence ID" value="SBP22360.1"/>
    <property type="molecule type" value="Transcribed_RNA"/>
</dbReference>
<sequence length="85" mass="9333">HLWEKYIAMKTPEKDVEHLDICPSLSLTPSDQKISPQFNSRTQVKTPSPTYQMVTRSGRTPVASSKASSQSEPTFPSPGVSELSA</sequence>
<accession>A0A1A7XX65</accession>
<reference evidence="2" key="1">
    <citation type="submission" date="2016-05" db="EMBL/GenBank/DDBJ databases">
        <authorList>
            <person name="Lavstsen T."/>
            <person name="Jespersen J.S."/>
        </authorList>
    </citation>
    <scope>NUCLEOTIDE SEQUENCE</scope>
    <source>
        <tissue evidence="2">Brain</tissue>
    </source>
</reference>
<dbReference type="AlphaFoldDB" id="A0A1A7XX65"/>
<evidence type="ECO:0000313" key="2">
    <source>
        <dbReference type="EMBL" id="SBP22360.1"/>
    </source>
</evidence>
<reference evidence="2" key="2">
    <citation type="submission" date="2016-06" db="EMBL/GenBank/DDBJ databases">
        <title>The genome of a short-lived fish provides insights into sex chromosome evolution and the genetic control of aging.</title>
        <authorList>
            <person name="Reichwald K."/>
            <person name="Felder M."/>
            <person name="Petzold A."/>
            <person name="Koch P."/>
            <person name="Groth M."/>
            <person name="Platzer M."/>
        </authorList>
    </citation>
    <scope>NUCLEOTIDE SEQUENCE</scope>
    <source>
        <tissue evidence="2">Brain</tissue>
    </source>
</reference>